<dbReference type="Pfam" id="PF05016">
    <property type="entry name" value="ParE_toxin"/>
    <property type="match status" value="1"/>
</dbReference>
<dbReference type="HOGENOM" id="CLU_155761_6_1_7"/>
<protein>
    <submittedName>
        <fullName evidence="3">Addiction module toxin, RelE/StbE family</fullName>
    </submittedName>
</protein>
<organism evidence="3 4">
    <name type="scientific">Desulfocurvibacter africanus subsp. africanus str. Walvis Bay</name>
    <dbReference type="NCBI Taxonomy" id="690850"/>
    <lineage>
        <taxon>Bacteria</taxon>
        <taxon>Pseudomonadati</taxon>
        <taxon>Thermodesulfobacteriota</taxon>
        <taxon>Desulfovibrionia</taxon>
        <taxon>Desulfovibrionales</taxon>
        <taxon>Desulfovibrionaceae</taxon>
        <taxon>Desulfocurvibacter</taxon>
    </lineage>
</organism>
<dbReference type="STRING" id="690850.Desaf_1717"/>
<accession>F3Z1U5</accession>
<evidence type="ECO:0000256" key="1">
    <source>
        <dbReference type="ARBA" id="ARBA00006226"/>
    </source>
</evidence>
<proteinExistence type="inferred from homology"/>
<reference evidence="3 4" key="1">
    <citation type="journal article" date="2011" name="J. Bacteriol.">
        <title>Genome sequence of the mercury-methylating and pleomorphic Desulfovibrio africanus Strain Walvis Bay.</title>
        <authorList>
            <person name="Brown S.D."/>
            <person name="Wall J.D."/>
            <person name="Kucken A.M."/>
            <person name="Gilmour C.C."/>
            <person name="Podar M."/>
            <person name="Brandt C.C."/>
            <person name="Teshima H."/>
            <person name="Detter J.C."/>
            <person name="Han C.S."/>
            <person name="Land M.L."/>
            <person name="Lucas S."/>
            <person name="Han J."/>
            <person name="Pennacchio L."/>
            <person name="Nolan M."/>
            <person name="Pitluck S."/>
            <person name="Woyke T."/>
            <person name="Goodwin L."/>
            <person name="Palumbo A.V."/>
            <person name="Elias D.A."/>
        </authorList>
    </citation>
    <scope>NUCLEOTIDE SEQUENCE [LARGE SCALE GENOMIC DNA]</scope>
    <source>
        <strain evidence="3 4">Walvis Bay</strain>
    </source>
</reference>
<keyword evidence="2" id="KW-1277">Toxin-antitoxin system</keyword>
<gene>
    <name evidence="3" type="ORF">Desaf_1717</name>
</gene>
<dbReference type="RefSeq" id="WP_014259816.1">
    <property type="nucleotide sequence ID" value="NC_016629.1"/>
</dbReference>
<dbReference type="Proteomes" id="UP000007844">
    <property type="component" value="Chromosome"/>
</dbReference>
<keyword evidence="4" id="KW-1185">Reference proteome</keyword>
<dbReference type="NCBIfam" id="TIGR02385">
    <property type="entry name" value="RelE_StbE"/>
    <property type="match status" value="1"/>
</dbReference>
<dbReference type="KEGG" id="daf:Desaf_1717"/>
<dbReference type="Gene3D" id="3.30.2310.20">
    <property type="entry name" value="RelE-like"/>
    <property type="match status" value="1"/>
</dbReference>
<dbReference type="InterPro" id="IPR007712">
    <property type="entry name" value="RelE/ParE_toxin"/>
</dbReference>
<dbReference type="EMBL" id="CP003221">
    <property type="protein sequence ID" value="EGJ50053.1"/>
    <property type="molecule type" value="Genomic_DNA"/>
</dbReference>
<evidence type="ECO:0000256" key="2">
    <source>
        <dbReference type="ARBA" id="ARBA00022649"/>
    </source>
</evidence>
<dbReference type="PANTHER" id="PTHR35601">
    <property type="entry name" value="TOXIN RELE"/>
    <property type="match status" value="1"/>
</dbReference>
<dbReference type="SUPFAM" id="SSF143011">
    <property type="entry name" value="RelE-like"/>
    <property type="match status" value="1"/>
</dbReference>
<evidence type="ECO:0000313" key="3">
    <source>
        <dbReference type="EMBL" id="EGJ50053.1"/>
    </source>
</evidence>
<name>F3Z1U5_DESAF</name>
<dbReference type="InterPro" id="IPR035093">
    <property type="entry name" value="RelE/ParE_toxin_dom_sf"/>
</dbReference>
<dbReference type="PANTHER" id="PTHR35601:SF1">
    <property type="entry name" value="TOXIN RELE"/>
    <property type="match status" value="1"/>
</dbReference>
<sequence>MYALRFSTAALKALRKASPDVAGRIRTKLDELAQDPFAAPNVKKLTNHPGYRLRVGDWRVLYLIQQEEVVIQVVEIGQRKEVYR</sequence>
<comment type="similarity">
    <text evidence="1">Belongs to the RelE toxin family.</text>
</comment>
<dbReference type="eggNOG" id="COG2026">
    <property type="taxonomic scope" value="Bacteria"/>
</dbReference>
<dbReference type="AlphaFoldDB" id="F3Z1U5"/>
<evidence type="ECO:0000313" key="4">
    <source>
        <dbReference type="Proteomes" id="UP000007844"/>
    </source>
</evidence>